<feature type="transmembrane region" description="Helical" evidence="1">
    <location>
        <begin position="115"/>
        <end position="136"/>
    </location>
</feature>
<name>A0A9W7DNP2_9STRA</name>
<proteinExistence type="predicted"/>
<evidence type="ECO:0000256" key="1">
    <source>
        <dbReference type="SAM" id="Phobius"/>
    </source>
</evidence>
<reference evidence="3" key="1">
    <citation type="journal article" date="2023" name="Commun. Biol.">
        <title>Genome analysis of Parmales, the sister group of diatoms, reveals the evolutionary specialization of diatoms from phago-mixotrophs to photoautotrophs.</title>
        <authorList>
            <person name="Ban H."/>
            <person name="Sato S."/>
            <person name="Yoshikawa S."/>
            <person name="Yamada K."/>
            <person name="Nakamura Y."/>
            <person name="Ichinomiya M."/>
            <person name="Sato N."/>
            <person name="Blanc-Mathieu R."/>
            <person name="Endo H."/>
            <person name="Kuwata A."/>
            <person name="Ogata H."/>
        </authorList>
    </citation>
    <scope>NUCLEOTIDE SEQUENCE [LARGE SCALE GENOMIC DNA]</scope>
</reference>
<evidence type="ECO:0000313" key="2">
    <source>
        <dbReference type="EMBL" id="GMH48800.1"/>
    </source>
</evidence>
<accession>A0A9W7DNP2</accession>
<keyword evidence="1" id="KW-0812">Transmembrane</keyword>
<protein>
    <submittedName>
        <fullName evidence="2">Uncharacterized protein</fullName>
    </submittedName>
</protein>
<gene>
    <name evidence="2" type="ORF">TL16_g00377</name>
</gene>
<feature type="transmembrane region" description="Helical" evidence="1">
    <location>
        <begin position="31"/>
        <end position="52"/>
    </location>
</feature>
<sequence>MKEKLFIVLSSLIVPAYYFILAYITGSVLNLIWGCVWTLISVPSFLAGVILYSKFSDLKLGSAATTTLKSLLDILGSLFYINASSMQCIKDPKPEDELDEFGNLKRCQNPSRPTLWVSIFLMMSWVLTYLITPLLPSDRALTWSDVMKLNMSRMEGLQFTLFCTFSMEALVMYSLTDDEGGKVNDFLNGLIDTMVVNFAILVLIVLYEHIIKPAICKPSTRSASSSSATRPDDSFDGYTNGLTVNNL</sequence>
<feature type="transmembrane region" description="Helical" evidence="1">
    <location>
        <begin position="187"/>
        <end position="207"/>
    </location>
</feature>
<feature type="transmembrane region" description="Helical" evidence="1">
    <location>
        <begin position="5"/>
        <end position="25"/>
    </location>
</feature>
<keyword evidence="1" id="KW-0472">Membrane</keyword>
<comment type="caution">
    <text evidence="2">The sequence shown here is derived from an EMBL/GenBank/DDBJ whole genome shotgun (WGS) entry which is preliminary data.</text>
</comment>
<dbReference type="AlphaFoldDB" id="A0A9W7DNP2"/>
<dbReference type="EMBL" id="BLQM01000006">
    <property type="protein sequence ID" value="GMH48800.1"/>
    <property type="molecule type" value="Genomic_DNA"/>
</dbReference>
<organism evidence="2 3">
    <name type="scientific">Triparma laevis f. inornata</name>
    <dbReference type="NCBI Taxonomy" id="1714386"/>
    <lineage>
        <taxon>Eukaryota</taxon>
        <taxon>Sar</taxon>
        <taxon>Stramenopiles</taxon>
        <taxon>Ochrophyta</taxon>
        <taxon>Bolidophyceae</taxon>
        <taxon>Parmales</taxon>
        <taxon>Triparmaceae</taxon>
        <taxon>Triparma</taxon>
    </lineage>
</organism>
<evidence type="ECO:0000313" key="3">
    <source>
        <dbReference type="Proteomes" id="UP001162640"/>
    </source>
</evidence>
<keyword evidence="1" id="KW-1133">Transmembrane helix</keyword>
<dbReference type="Proteomes" id="UP001162640">
    <property type="component" value="Unassembled WGS sequence"/>
</dbReference>